<dbReference type="InterPro" id="IPR011583">
    <property type="entry name" value="Chitinase_II/V-like_cat"/>
</dbReference>
<dbReference type="SMART" id="SM00636">
    <property type="entry name" value="Glyco_18"/>
    <property type="match status" value="1"/>
</dbReference>
<evidence type="ECO:0000256" key="5">
    <source>
        <dbReference type="ARBA" id="ARBA00023277"/>
    </source>
</evidence>
<dbReference type="Gene3D" id="2.60.40.10">
    <property type="entry name" value="Immunoglobulins"/>
    <property type="match status" value="4"/>
</dbReference>
<keyword evidence="5" id="KW-0119">Carbohydrate metabolism</keyword>
<dbReference type="InterPro" id="IPR001223">
    <property type="entry name" value="Glyco_hydro18_cat"/>
</dbReference>
<dbReference type="InterPro" id="IPR032179">
    <property type="entry name" value="Cry22Aa_Ig-like"/>
</dbReference>
<keyword evidence="4" id="KW-0146">Chitin degradation</keyword>
<keyword evidence="7" id="KW-0732">Signal</keyword>
<evidence type="ECO:0000256" key="4">
    <source>
        <dbReference type="ARBA" id="ARBA00023024"/>
    </source>
</evidence>
<dbReference type="SUPFAM" id="SSF51445">
    <property type="entry name" value="(Trans)glycosidases"/>
    <property type="match status" value="2"/>
</dbReference>
<proteinExistence type="predicted"/>
<protein>
    <recommendedName>
        <fullName evidence="2">chitinase</fullName>
        <ecNumber evidence="2">3.2.1.14</ecNumber>
    </recommendedName>
</protein>
<dbReference type="RefSeq" id="WP_197734709.1">
    <property type="nucleotide sequence ID" value="NZ_LS992241.1"/>
</dbReference>
<dbReference type="SMART" id="SM00495">
    <property type="entry name" value="ChtBD3"/>
    <property type="match status" value="2"/>
</dbReference>
<keyword evidence="3" id="KW-0378">Hydrolase</keyword>
<dbReference type="Pfam" id="PF00704">
    <property type="entry name" value="Glyco_hydro_18"/>
    <property type="match status" value="1"/>
</dbReference>
<dbReference type="InterPro" id="IPR032798">
    <property type="entry name" value="CBM_5_12_2"/>
</dbReference>
<feature type="domain" description="GH18" evidence="8">
    <location>
        <begin position="804"/>
        <end position="1103"/>
    </location>
</feature>
<dbReference type="CDD" id="cd12204">
    <property type="entry name" value="CBD_like"/>
    <property type="match status" value="1"/>
</dbReference>
<dbReference type="GO" id="GO:0008843">
    <property type="term" value="F:endochitinase activity"/>
    <property type="evidence" value="ECO:0007669"/>
    <property type="project" value="UniProtKB-EC"/>
</dbReference>
<feature type="domain" description="GH18" evidence="8">
    <location>
        <begin position="51"/>
        <end position="472"/>
    </location>
</feature>
<dbReference type="Pfam" id="PF16403">
    <property type="entry name" value="Bact_surface_Ig-like"/>
    <property type="match status" value="4"/>
</dbReference>
<dbReference type="GO" id="GO:0005576">
    <property type="term" value="C:extracellular region"/>
    <property type="evidence" value="ECO:0007669"/>
    <property type="project" value="InterPro"/>
</dbReference>
<dbReference type="GO" id="GO:0030246">
    <property type="term" value="F:carbohydrate binding"/>
    <property type="evidence" value="ECO:0007669"/>
    <property type="project" value="InterPro"/>
</dbReference>
<dbReference type="GO" id="GO:0000272">
    <property type="term" value="P:polysaccharide catabolic process"/>
    <property type="evidence" value="ECO:0007669"/>
    <property type="project" value="UniProtKB-KW"/>
</dbReference>
<dbReference type="CDD" id="cd06548">
    <property type="entry name" value="GH18_chitinase"/>
    <property type="match status" value="1"/>
</dbReference>
<evidence type="ECO:0000256" key="2">
    <source>
        <dbReference type="ARBA" id="ARBA00012729"/>
    </source>
</evidence>
<dbReference type="EMBL" id="LS992241">
    <property type="protein sequence ID" value="SYX83115.1"/>
    <property type="molecule type" value="Genomic_DNA"/>
</dbReference>
<dbReference type="CDD" id="cd20174">
    <property type="entry name" value="GH18_LinChi78-like_UFR"/>
    <property type="match status" value="1"/>
</dbReference>
<dbReference type="InterPro" id="IPR013783">
    <property type="entry name" value="Ig-like_fold"/>
</dbReference>
<organism evidence="9 10">
    <name type="scientific">Paenibacillus alvei</name>
    <name type="common">Bacillus alvei</name>
    <dbReference type="NCBI Taxonomy" id="44250"/>
    <lineage>
        <taxon>Bacteria</taxon>
        <taxon>Bacillati</taxon>
        <taxon>Bacillota</taxon>
        <taxon>Bacilli</taxon>
        <taxon>Bacillales</taxon>
        <taxon>Paenibacillaceae</taxon>
        <taxon>Paenibacillus</taxon>
    </lineage>
</organism>
<dbReference type="InterPro" id="IPR036573">
    <property type="entry name" value="CBM_sf_5/12"/>
</dbReference>
<evidence type="ECO:0000313" key="10">
    <source>
        <dbReference type="Proteomes" id="UP000304148"/>
    </source>
</evidence>
<dbReference type="PANTHER" id="PTHR11177">
    <property type="entry name" value="CHITINASE"/>
    <property type="match status" value="1"/>
</dbReference>
<dbReference type="Pfam" id="PF14600">
    <property type="entry name" value="CBM_5_12_2"/>
    <property type="match status" value="1"/>
</dbReference>
<dbReference type="CDD" id="cd12215">
    <property type="entry name" value="ChiC_BD"/>
    <property type="match status" value="1"/>
</dbReference>
<dbReference type="PROSITE" id="PS51910">
    <property type="entry name" value="GH18_2"/>
    <property type="match status" value="2"/>
</dbReference>
<evidence type="ECO:0000256" key="3">
    <source>
        <dbReference type="ARBA" id="ARBA00022801"/>
    </source>
</evidence>
<dbReference type="SUPFAM" id="SSF51055">
    <property type="entry name" value="Carbohydrate binding domain"/>
    <property type="match status" value="2"/>
</dbReference>
<sequence length="1373" mass="149398">MKTGKKRSARRLFAMTVMTIMMFVSSLAPTYAGTTVSAAQEPVVKNATKEIRNVMYYGDWSIWGGQGNFYPKDIPADQLTHLNYAFLDFDAQGNLVFTDKDAAVEAPVGQDGVQWQAANAGILIALQQLRAENPNLKIGISLGGWSKSGDFAVVAADASKRANLIQNVMKFIKYTNMDFVDVDWEFPAEVRQPDLVDNKNDEGTKYAIPEDKNNYILLLQDIKSALNKQGTELGKAYELSVALPAPKSKIDIGIDVPRLFNIVDFANIMTYDMRGAWDEVSGHHTGLYTNPNDPLTGNNLSIDESVNYLIQQGAAPSKIVIGAAYYTRGWDKVSQGTDPNHPGLFGEAALSAKDADQTPSRGAVGEAALAVGDGGRRTGIWSYRNLDKLKATYPNLKEYWDDAAKAPYLYDGTTGVFYTYDNVRSIQEKTKYVLENGLGGVIAWMASNDAPTADPAKRDKLTKATKEGLFGSQALTTHEIQYTKLDVTADVKPYTEAWGNSKGYEITLFNNESLTESNQVLKAVERGAKTVKLPKLYIQADGPLTSGDYLAGTVTNENGYTVVDLKSVYDAKTIETGRSYTFKLKGDAKITSMELVQRVSNNSPEMNRQLILGDEAPSKNQPPVLHGIADLILTVGDNFDKLAGVTATDAEDGDLTSRIAVTGEVNTNAAGKYELVYSVSDSQGLTVEKKRTITVVEEAPSMNQPPVLHGIADLTLTVGDNFDKLAGVTATDAEDGDLTSRIAVTGEVNTNAAGKYELVYSVTDSQGLTVEKKRTIAVIEATAPGYDFEVGQGIEWPKQVNSPFVDMVAWVTKPGYSNNGAPNLARISEDTGVKFFNLGFIQSSSQQIVDGKVQWGWGGYSVLNEKNADNTQYQGIKQSIRKIREMGGDVTISLGGLNGVSFWEVTQDTDTLFNTYMEIVQGYGLTRLDLDIEGGAQNKALNVANAQAIKKLQDATGVDIVLTLPVLPSGLTSVQLDVLEAYLSAGVNVKVVNIMTMCYGSGTLLPGENYGSASLRAVDSTKNQVKQYFKQFANTDLTDQDAYGIIGTTPSIGFEGAAHPVFTTEWSQLVVDHAIEKGLAMTSFWSMNRDAMLENNNGVTAQYQYTDIFKAFGNGSTPPVATKPVIHGATDKTIFVGEHFDPRDGVTAADKMDGDLTDRIMIEGAVDSSAPGTYKLVYTVDNSQGQQAVAERTITVAEKINHKPAIHGATDKTIPVGEHFDPKEGVTATDEEDGDLTDRIVIEGTVDSSTPGTYKLMYTVEDNQGLQASAERKITVIDGLADTYDPAKIYYQGDTVIYKGEKYTAKWWVQGQAPDSSQAWEKEVIPNEDGSVDYVPGNVYVEGNLVRYEGKLYQAKWWTKSIPGSDESWKLVE</sequence>
<dbReference type="GO" id="GO:0006032">
    <property type="term" value="P:chitin catabolic process"/>
    <property type="evidence" value="ECO:0007669"/>
    <property type="project" value="UniProtKB-KW"/>
</dbReference>
<name>A0A383R7N6_PAEAL</name>
<gene>
    <name evidence="9" type="ORF">PBLR_11537</name>
</gene>
<accession>A0A383R7N6</accession>
<evidence type="ECO:0000256" key="6">
    <source>
        <dbReference type="ARBA" id="ARBA00023326"/>
    </source>
</evidence>
<comment type="catalytic activity">
    <reaction evidence="1">
        <text>Random endo-hydrolysis of N-acetyl-beta-D-glucosaminide (1-&gt;4)-beta-linkages in chitin and chitodextrins.</text>
        <dbReference type="EC" id="3.2.1.14"/>
    </reaction>
</comment>
<dbReference type="CDD" id="cd06543">
    <property type="entry name" value="GH18_PF-ChiA-like"/>
    <property type="match status" value="1"/>
</dbReference>
<dbReference type="InterPro" id="IPR050314">
    <property type="entry name" value="Glycosyl_Hydrlase_18"/>
</dbReference>
<dbReference type="Gene3D" id="3.10.50.10">
    <property type="match status" value="1"/>
</dbReference>
<dbReference type="InterPro" id="IPR003610">
    <property type="entry name" value="CBM5/12"/>
</dbReference>
<dbReference type="InterPro" id="IPR029070">
    <property type="entry name" value="Chitinase_insertion_sf"/>
</dbReference>
<dbReference type="EC" id="3.2.1.14" evidence="2"/>
<dbReference type="PANTHER" id="PTHR11177:SF317">
    <property type="entry name" value="CHITINASE 12-RELATED"/>
    <property type="match status" value="1"/>
</dbReference>
<reference evidence="10" key="1">
    <citation type="submission" date="2018-08" db="EMBL/GenBank/DDBJ databases">
        <authorList>
            <person name="Chevrot R."/>
        </authorList>
    </citation>
    <scope>NUCLEOTIDE SEQUENCE [LARGE SCALE GENOMIC DNA]</scope>
</reference>
<dbReference type="GO" id="GO:0008061">
    <property type="term" value="F:chitin binding"/>
    <property type="evidence" value="ECO:0007669"/>
    <property type="project" value="InterPro"/>
</dbReference>
<dbReference type="InterPro" id="IPR017853">
    <property type="entry name" value="GH"/>
</dbReference>
<evidence type="ECO:0000259" key="8">
    <source>
        <dbReference type="PROSITE" id="PS51910"/>
    </source>
</evidence>
<evidence type="ECO:0000256" key="7">
    <source>
        <dbReference type="SAM" id="SignalP"/>
    </source>
</evidence>
<dbReference type="Pfam" id="PF02839">
    <property type="entry name" value="CBM_5_12"/>
    <property type="match status" value="1"/>
</dbReference>
<dbReference type="Gene3D" id="2.10.10.20">
    <property type="entry name" value="Carbohydrate-binding module superfamily 5/12"/>
    <property type="match status" value="2"/>
</dbReference>
<evidence type="ECO:0000256" key="1">
    <source>
        <dbReference type="ARBA" id="ARBA00000822"/>
    </source>
</evidence>
<feature type="chain" id="PRO_5039289415" description="chitinase" evidence="7">
    <location>
        <begin position="29"/>
        <end position="1373"/>
    </location>
</feature>
<feature type="signal peptide" evidence="7">
    <location>
        <begin position="1"/>
        <end position="28"/>
    </location>
</feature>
<dbReference type="Proteomes" id="UP000304148">
    <property type="component" value="Chromosome"/>
</dbReference>
<keyword evidence="6" id="KW-0624">Polysaccharide degradation</keyword>
<dbReference type="SUPFAM" id="SSF54556">
    <property type="entry name" value="Chitinase insertion domain"/>
    <property type="match status" value="1"/>
</dbReference>
<evidence type="ECO:0000313" key="9">
    <source>
        <dbReference type="EMBL" id="SYX83115.1"/>
    </source>
</evidence>
<dbReference type="Gene3D" id="3.20.20.80">
    <property type="entry name" value="Glycosidases"/>
    <property type="match status" value="2"/>
</dbReference>